<evidence type="ECO:0000313" key="2">
    <source>
        <dbReference type="EMBL" id="EJD64494.1"/>
    </source>
</evidence>
<dbReference type="InterPro" id="IPR017926">
    <property type="entry name" value="GATASE"/>
</dbReference>
<organism evidence="2 3">
    <name type="scientific">Scardovia wiggsiae F0424</name>
    <dbReference type="NCBI Taxonomy" id="857290"/>
    <lineage>
        <taxon>Bacteria</taxon>
        <taxon>Bacillati</taxon>
        <taxon>Actinomycetota</taxon>
        <taxon>Actinomycetes</taxon>
        <taxon>Bifidobacteriales</taxon>
        <taxon>Bifidobacteriaceae</taxon>
        <taxon>Scardovia</taxon>
    </lineage>
</organism>
<dbReference type="PANTHER" id="PTHR42695">
    <property type="entry name" value="GLUTAMINE AMIDOTRANSFERASE YLR126C-RELATED"/>
    <property type="match status" value="1"/>
</dbReference>
<reference evidence="2 3" key="1">
    <citation type="submission" date="2012-01" db="EMBL/GenBank/DDBJ databases">
        <title>The Genome Sequence of Scardovia wiggsiae F0424.</title>
        <authorList>
            <consortium name="The Broad Institute Genome Sequencing Platform"/>
            <person name="Earl A."/>
            <person name="Ward D."/>
            <person name="Feldgarden M."/>
            <person name="Gevers D."/>
            <person name="Izard J."/>
            <person name="Ganesan A."/>
            <person name="Baranova O.V."/>
            <person name="Blanton J.M."/>
            <person name="Tanner A.C."/>
            <person name="Mathney J."/>
            <person name="Dewhirst F.E."/>
            <person name="Young S.K."/>
            <person name="Zeng Q."/>
            <person name="Gargeya S."/>
            <person name="Fitzgerald M."/>
            <person name="Haas B."/>
            <person name="Abouelleil A."/>
            <person name="Alvarado L."/>
            <person name="Arachchi H.M."/>
            <person name="Berlin A."/>
            <person name="Chapman S.B."/>
            <person name="Gearin G."/>
            <person name="Goldberg J."/>
            <person name="Griggs A."/>
            <person name="Gujja S."/>
            <person name="Hansen M."/>
            <person name="Heiman D."/>
            <person name="Howarth C."/>
            <person name="Larimer J."/>
            <person name="Lui A."/>
            <person name="MacDonald P.J.P."/>
            <person name="McCowen C."/>
            <person name="Montmayeur A."/>
            <person name="Murphy C."/>
            <person name="Neiman D."/>
            <person name="Pearson M."/>
            <person name="Priest M."/>
            <person name="Roberts A."/>
            <person name="Saif S."/>
            <person name="Shea T."/>
            <person name="Sisk P."/>
            <person name="Stolte C."/>
            <person name="Sykes S."/>
            <person name="Wortman J."/>
            <person name="Nusbaum C."/>
            <person name="Birren B."/>
        </authorList>
    </citation>
    <scope>NUCLEOTIDE SEQUENCE [LARGE SCALE GENOMIC DNA]</scope>
    <source>
        <strain evidence="2 3">F0424</strain>
    </source>
</reference>
<evidence type="ECO:0000259" key="1">
    <source>
        <dbReference type="Pfam" id="PF00117"/>
    </source>
</evidence>
<dbReference type="RefSeq" id="WP_007148053.1">
    <property type="nucleotide sequence ID" value="NZ_AKCI01000001.1"/>
</dbReference>
<dbReference type="PANTHER" id="PTHR42695:SF5">
    <property type="entry name" value="GLUTAMINE AMIDOTRANSFERASE YLR126C-RELATED"/>
    <property type="match status" value="1"/>
</dbReference>
<evidence type="ECO:0000313" key="3">
    <source>
        <dbReference type="Proteomes" id="UP000006415"/>
    </source>
</evidence>
<dbReference type="InterPro" id="IPR029062">
    <property type="entry name" value="Class_I_gatase-like"/>
</dbReference>
<sequence>MGRSEIIIFQHVEWEKPGRIAYAFEDSGLGYSVLNISKEKKADLPDISGIAGIVIMGGPMGARDFDAYPGLRDEARLAKDAVSAGIPVLGVCLGHQIIATALGAKLKPAGAAELGFAPVDRVSRDEWLPLGKKPVSVLHWHSDTVGCPDGGTVIASTKKTKNQAFRCGSALGLQFHLEVDTMLFEEWLNTKKMTGDLKKSQISRMKDDFEKESPALQVLADTVFSGFAARCTSFARDHE</sequence>
<accession>J0WY50</accession>
<dbReference type="OrthoDB" id="5196541at2"/>
<dbReference type="InterPro" id="IPR044992">
    <property type="entry name" value="ChyE-like"/>
</dbReference>
<keyword evidence="3" id="KW-1185">Reference proteome</keyword>
<dbReference type="Proteomes" id="UP000006415">
    <property type="component" value="Unassembled WGS sequence"/>
</dbReference>
<dbReference type="GO" id="GO:0005829">
    <property type="term" value="C:cytosol"/>
    <property type="evidence" value="ECO:0007669"/>
    <property type="project" value="TreeGrafter"/>
</dbReference>
<dbReference type="STRING" id="857290.HMPREF9156_00989"/>
<dbReference type="SUPFAM" id="SSF52317">
    <property type="entry name" value="Class I glutamine amidotransferase-like"/>
    <property type="match status" value="1"/>
</dbReference>
<dbReference type="AlphaFoldDB" id="J0WY50"/>
<dbReference type="CDD" id="cd01741">
    <property type="entry name" value="GATase1_1"/>
    <property type="match status" value="1"/>
</dbReference>
<protein>
    <recommendedName>
        <fullName evidence="1">Glutamine amidotransferase domain-containing protein</fullName>
    </recommendedName>
</protein>
<dbReference type="EMBL" id="AGZS01000006">
    <property type="protein sequence ID" value="EJD64494.1"/>
    <property type="molecule type" value="Genomic_DNA"/>
</dbReference>
<proteinExistence type="predicted"/>
<feature type="domain" description="Glutamine amidotransferase" evidence="1">
    <location>
        <begin position="20"/>
        <end position="181"/>
    </location>
</feature>
<gene>
    <name evidence="2" type="ORF">HMPREF9156_00989</name>
</gene>
<dbReference type="Gene3D" id="3.40.50.880">
    <property type="match status" value="1"/>
</dbReference>
<dbReference type="eggNOG" id="COG0518">
    <property type="taxonomic scope" value="Bacteria"/>
</dbReference>
<dbReference type="PROSITE" id="PS51273">
    <property type="entry name" value="GATASE_TYPE_1"/>
    <property type="match status" value="1"/>
</dbReference>
<dbReference type="Pfam" id="PF00117">
    <property type="entry name" value="GATase"/>
    <property type="match status" value="1"/>
</dbReference>
<dbReference type="HOGENOM" id="CLU_054974_3_0_11"/>
<name>J0WY50_9BIFI</name>
<comment type="caution">
    <text evidence="2">The sequence shown here is derived from an EMBL/GenBank/DDBJ whole genome shotgun (WGS) entry which is preliminary data.</text>
</comment>